<dbReference type="PANTHER" id="PTHR43322:SF5">
    <property type="entry name" value="1-DEOXY-D-XYLULOSE-5-PHOSPHATE SYNTHASE, CHLOROPLASTIC"/>
    <property type="match status" value="1"/>
</dbReference>
<dbReference type="InterPro" id="IPR029061">
    <property type="entry name" value="THDP-binding"/>
</dbReference>
<comment type="cofactor">
    <cofactor evidence="11">
        <name>Mg(2+)</name>
        <dbReference type="ChEBI" id="CHEBI:18420"/>
    </cofactor>
    <text evidence="11">Binds 1 Mg(2+) ion per subunit.</text>
</comment>
<dbReference type="NCBIfam" id="NF003933">
    <property type="entry name" value="PRK05444.2-2"/>
    <property type="match status" value="1"/>
</dbReference>
<comment type="cofactor">
    <cofactor evidence="11">
        <name>thiamine diphosphate</name>
        <dbReference type="ChEBI" id="CHEBI:58937"/>
    </cofactor>
    <text evidence="11">Binds 1 thiamine pyrophosphate per subunit.</text>
</comment>
<dbReference type="SUPFAM" id="SSF52518">
    <property type="entry name" value="Thiamin diphosphate-binding fold (THDP-binding)"/>
    <property type="match status" value="2"/>
</dbReference>
<evidence type="ECO:0000256" key="3">
    <source>
        <dbReference type="ARBA" id="ARBA00011738"/>
    </source>
</evidence>
<dbReference type="SUPFAM" id="SSF52922">
    <property type="entry name" value="TK C-terminal domain-like"/>
    <property type="match status" value="1"/>
</dbReference>
<dbReference type="GO" id="GO:0019288">
    <property type="term" value="P:isopentenyl diphosphate biosynthetic process, methylerythritol 4-phosphate pathway"/>
    <property type="evidence" value="ECO:0007669"/>
    <property type="project" value="UniProtKB-ARBA"/>
</dbReference>
<evidence type="ECO:0000256" key="10">
    <source>
        <dbReference type="ARBA" id="ARBA00055605"/>
    </source>
</evidence>
<dbReference type="InterPro" id="IPR005475">
    <property type="entry name" value="Transketolase-like_Pyr-bd"/>
</dbReference>
<keyword evidence="5 11" id="KW-0479">Metal-binding</keyword>
<feature type="binding site" evidence="11">
    <location>
        <position position="180"/>
    </location>
    <ligand>
        <name>Mg(2+)</name>
        <dbReference type="ChEBI" id="CHEBI:18420"/>
    </ligand>
</feature>
<keyword evidence="4 11" id="KW-0808">Transferase</keyword>
<dbReference type="Pfam" id="PF02779">
    <property type="entry name" value="Transket_pyr"/>
    <property type="match status" value="1"/>
</dbReference>
<dbReference type="GO" id="GO:0016114">
    <property type="term" value="P:terpenoid biosynthetic process"/>
    <property type="evidence" value="ECO:0007669"/>
    <property type="project" value="UniProtKB-UniRule"/>
</dbReference>
<sequence length="646" mass="68484">MSEKPSTPLLDAISSPADLKDLKRDQLIDLAAELRAEVIDAVSVTGGHLGAGLGVVELTVALHHIFDAPHDRIIWDVGHQAYPHKVLTGRRDRIRTLRQKDGLSGFTKRGESPYDPFGAGHSSTSISAGLGMAVASELSGQTRNVIAVIGDGAISAGMAYEAMNNAGAMDARLIVVLNDNDMSIAPPTGAMSAYLARLVSGPAYRGLRDAAKQVSQILPPFFKDKARKTEEYARGFWTGGTLFEELGFYYVGPIDGHNLDHLLPVLRNVRDADKGPILVHVVTQKGKGYAPAEASADKYHGVSKFNVITGAQAKAPSNAPSYTSVFAESLIAEATHDDKIVAITAAMPGGTGLDKFAARFPARTFDVGIAEQHAVTFAAGMATEGLKPFCAIYSTFLQRAYDQVVHDVAIQNLPVRFPIDRAGYVGADGPTHAGAFDVAYLATLPNMVVMAAGDEAELRHMVATAAAYDQGPIAFRYPRGDGMGVEMPERGSLLEIGKGRVLREGTTVALLSFGTRLAECLAAAETLGAYGFSTTVADARFAKPLDEGLLADLARNHAVLLTVEEGAIGGFGSHVATRMAQLGLLDNGLKFRPLMMPDRYIEHAGQPDMYAQAGLDKAAIVETALRALGDQDTARAALLSSGFDAI</sequence>
<evidence type="ECO:0000256" key="2">
    <source>
        <dbReference type="ARBA" id="ARBA00011081"/>
    </source>
</evidence>
<dbReference type="Pfam" id="PF02780">
    <property type="entry name" value="Transketolase_C"/>
    <property type="match status" value="1"/>
</dbReference>
<reference evidence="14" key="1">
    <citation type="submission" date="2018-07" db="EMBL/GenBank/DDBJ databases">
        <authorList>
            <person name="Liu B.-T."/>
            <person name="Du Z."/>
        </authorList>
    </citation>
    <scope>NUCLEOTIDE SEQUENCE [LARGE SCALE GENOMIC DNA]</scope>
    <source>
        <strain evidence="14">XYN52</strain>
    </source>
</reference>
<dbReference type="AlphaFoldDB" id="A0A369W0G5"/>
<feature type="binding site" evidence="11">
    <location>
        <position position="79"/>
    </location>
    <ligand>
        <name>thiamine diphosphate</name>
        <dbReference type="ChEBI" id="CHEBI:58937"/>
    </ligand>
</feature>
<dbReference type="InterPro" id="IPR049557">
    <property type="entry name" value="Transketolase_CS"/>
</dbReference>
<dbReference type="InterPro" id="IPR005477">
    <property type="entry name" value="Dxylulose-5-P_synthase"/>
</dbReference>
<gene>
    <name evidence="11" type="primary">dxs</name>
    <name evidence="13" type="ORF">DVH29_13570</name>
</gene>
<comment type="subunit">
    <text evidence="3 11">Homodimer.</text>
</comment>
<feature type="domain" description="Transketolase-like pyrimidine-binding" evidence="12">
    <location>
        <begin position="320"/>
        <end position="485"/>
    </location>
</feature>
<dbReference type="Gene3D" id="3.40.50.920">
    <property type="match status" value="1"/>
</dbReference>
<dbReference type="NCBIfam" id="TIGR00204">
    <property type="entry name" value="dxs"/>
    <property type="match status" value="1"/>
</dbReference>
<dbReference type="GO" id="GO:0008661">
    <property type="term" value="F:1-deoxy-D-xylulose-5-phosphate synthase activity"/>
    <property type="evidence" value="ECO:0007669"/>
    <property type="project" value="UniProtKB-UniRule"/>
</dbReference>
<accession>A0A369W0G5</accession>
<dbReference type="SMART" id="SM00861">
    <property type="entry name" value="Transket_pyr"/>
    <property type="match status" value="1"/>
</dbReference>
<dbReference type="GO" id="GO:0000287">
    <property type="term" value="F:magnesium ion binding"/>
    <property type="evidence" value="ECO:0007669"/>
    <property type="project" value="UniProtKB-UniRule"/>
</dbReference>
<feature type="binding site" evidence="11">
    <location>
        <position position="371"/>
    </location>
    <ligand>
        <name>thiamine diphosphate</name>
        <dbReference type="ChEBI" id="CHEBI:58937"/>
    </ligand>
</feature>
<dbReference type="InterPro" id="IPR020826">
    <property type="entry name" value="Transketolase_BS"/>
</dbReference>
<dbReference type="Gene3D" id="3.40.50.970">
    <property type="match status" value="2"/>
</dbReference>
<dbReference type="InterPro" id="IPR033248">
    <property type="entry name" value="Transketolase_C"/>
</dbReference>
<keyword evidence="7 11" id="KW-0784">Thiamine biosynthesis</keyword>
<evidence type="ECO:0000313" key="13">
    <source>
        <dbReference type="EMBL" id="RDE08038.1"/>
    </source>
</evidence>
<evidence type="ECO:0000313" key="14">
    <source>
        <dbReference type="Proteomes" id="UP000253759"/>
    </source>
</evidence>
<dbReference type="CDD" id="cd07033">
    <property type="entry name" value="TPP_PYR_DXS_TK_like"/>
    <property type="match status" value="1"/>
</dbReference>
<comment type="function">
    <text evidence="10 11">Catalyzes the acyloin condensation reaction between C atoms 2 and 3 of pyruvate and glyceraldehyde 3-phosphate to yield 1-deoxy-D-xylulose-5-phosphate (DXP).</text>
</comment>
<feature type="binding site" evidence="11">
    <location>
        <position position="289"/>
    </location>
    <ligand>
        <name>thiamine diphosphate</name>
        <dbReference type="ChEBI" id="CHEBI:58937"/>
    </ligand>
</feature>
<proteinExistence type="inferred from homology"/>
<evidence type="ECO:0000256" key="8">
    <source>
        <dbReference type="ARBA" id="ARBA00023052"/>
    </source>
</evidence>
<evidence type="ECO:0000259" key="12">
    <source>
        <dbReference type="SMART" id="SM00861"/>
    </source>
</evidence>
<feature type="binding site" evidence="11">
    <location>
        <begin position="120"/>
        <end position="122"/>
    </location>
    <ligand>
        <name>thiamine diphosphate</name>
        <dbReference type="ChEBI" id="CHEBI:58937"/>
    </ligand>
</feature>
<keyword evidence="14" id="KW-1185">Reference proteome</keyword>
<dbReference type="PANTHER" id="PTHR43322">
    <property type="entry name" value="1-D-DEOXYXYLULOSE 5-PHOSPHATE SYNTHASE-RELATED"/>
    <property type="match status" value="1"/>
</dbReference>
<comment type="similarity">
    <text evidence="2 11">Belongs to the transketolase family. DXPS subfamily.</text>
</comment>
<comment type="catalytic activity">
    <reaction evidence="11">
        <text>D-glyceraldehyde 3-phosphate + pyruvate + H(+) = 1-deoxy-D-xylulose 5-phosphate + CO2</text>
        <dbReference type="Rhea" id="RHEA:12605"/>
        <dbReference type="ChEBI" id="CHEBI:15361"/>
        <dbReference type="ChEBI" id="CHEBI:15378"/>
        <dbReference type="ChEBI" id="CHEBI:16526"/>
        <dbReference type="ChEBI" id="CHEBI:57792"/>
        <dbReference type="ChEBI" id="CHEBI:59776"/>
        <dbReference type="EC" id="2.2.1.7"/>
    </reaction>
</comment>
<dbReference type="PROSITE" id="PS00802">
    <property type="entry name" value="TRANSKETOLASE_2"/>
    <property type="match status" value="1"/>
</dbReference>
<evidence type="ECO:0000256" key="9">
    <source>
        <dbReference type="ARBA" id="ARBA00023229"/>
    </source>
</evidence>
<protein>
    <recommendedName>
        <fullName evidence="11">1-deoxy-D-xylulose-5-phosphate synthase</fullName>
        <ecNumber evidence="11">2.2.1.7</ecNumber>
    </recommendedName>
    <alternativeName>
        <fullName evidence="11">1-deoxyxylulose-5-phosphate synthase</fullName>
        <shortName evidence="11">DXP synthase</shortName>
        <shortName evidence="11">DXPS</shortName>
    </alternativeName>
</protein>
<dbReference type="EMBL" id="QQNH01000025">
    <property type="protein sequence ID" value="RDE08038.1"/>
    <property type="molecule type" value="Genomic_DNA"/>
</dbReference>
<comment type="pathway">
    <text evidence="1 11">Metabolic intermediate biosynthesis; 1-deoxy-D-xylulose 5-phosphate biosynthesis; 1-deoxy-D-xylulose 5-phosphate from D-glyceraldehyde 3-phosphate and pyruvate: step 1/1.</text>
</comment>
<evidence type="ECO:0000256" key="7">
    <source>
        <dbReference type="ARBA" id="ARBA00022977"/>
    </source>
</evidence>
<keyword evidence="8 11" id="KW-0786">Thiamine pyrophosphate</keyword>
<feature type="binding site" evidence="11">
    <location>
        <position position="151"/>
    </location>
    <ligand>
        <name>Mg(2+)</name>
        <dbReference type="ChEBI" id="CHEBI:18420"/>
    </ligand>
</feature>
<evidence type="ECO:0000256" key="4">
    <source>
        <dbReference type="ARBA" id="ARBA00022679"/>
    </source>
</evidence>
<organism evidence="13 14">
    <name type="scientific">Pelagibacterium lacus</name>
    <dbReference type="NCBI Taxonomy" id="2282655"/>
    <lineage>
        <taxon>Bacteria</taxon>
        <taxon>Pseudomonadati</taxon>
        <taxon>Pseudomonadota</taxon>
        <taxon>Alphaproteobacteria</taxon>
        <taxon>Hyphomicrobiales</taxon>
        <taxon>Devosiaceae</taxon>
        <taxon>Pelagibacterium</taxon>
    </lineage>
</organism>
<dbReference type="Pfam" id="PF13292">
    <property type="entry name" value="DXP_synthase_N"/>
    <property type="match status" value="1"/>
</dbReference>
<dbReference type="UniPathway" id="UPA00064">
    <property type="reaction ID" value="UER00091"/>
</dbReference>
<keyword evidence="9 11" id="KW-0414">Isoprene biosynthesis</keyword>
<dbReference type="EC" id="2.2.1.7" evidence="11"/>
<name>A0A369W0G5_9HYPH</name>
<dbReference type="FunFam" id="3.40.50.920:FF:000002">
    <property type="entry name" value="1-deoxy-D-xylulose-5-phosphate synthase"/>
    <property type="match status" value="1"/>
</dbReference>
<dbReference type="Proteomes" id="UP000253759">
    <property type="component" value="Unassembled WGS sequence"/>
</dbReference>
<dbReference type="RefSeq" id="WP_114646732.1">
    <property type="nucleotide sequence ID" value="NZ_QQNH01000025.1"/>
</dbReference>
<dbReference type="HAMAP" id="MF_00315">
    <property type="entry name" value="DXP_synth"/>
    <property type="match status" value="1"/>
</dbReference>
<dbReference type="OrthoDB" id="9803371at2"/>
<evidence type="ECO:0000256" key="11">
    <source>
        <dbReference type="HAMAP-Rule" id="MF_00315"/>
    </source>
</evidence>
<dbReference type="GO" id="GO:0009228">
    <property type="term" value="P:thiamine biosynthetic process"/>
    <property type="evidence" value="ECO:0007669"/>
    <property type="project" value="UniProtKB-UniRule"/>
</dbReference>
<keyword evidence="6 11" id="KW-0460">Magnesium</keyword>
<dbReference type="FunFam" id="3.40.50.970:FF:000005">
    <property type="entry name" value="1-deoxy-D-xylulose-5-phosphate synthase"/>
    <property type="match status" value="1"/>
</dbReference>
<evidence type="ECO:0000256" key="1">
    <source>
        <dbReference type="ARBA" id="ARBA00004980"/>
    </source>
</evidence>
<evidence type="ECO:0000256" key="6">
    <source>
        <dbReference type="ARBA" id="ARBA00022842"/>
    </source>
</evidence>
<evidence type="ECO:0000256" key="5">
    <source>
        <dbReference type="ARBA" id="ARBA00022723"/>
    </source>
</evidence>
<dbReference type="CDD" id="cd02007">
    <property type="entry name" value="TPP_DXS"/>
    <property type="match status" value="1"/>
</dbReference>
<feature type="binding site" evidence="11">
    <location>
        <begin position="152"/>
        <end position="153"/>
    </location>
    <ligand>
        <name>thiamine diphosphate</name>
        <dbReference type="ChEBI" id="CHEBI:58937"/>
    </ligand>
</feature>
<comment type="caution">
    <text evidence="13">The sequence shown here is derived from an EMBL/GenBank/DDBJ whole genome shotgun (WGS) entry which is preliminary data.</text>
</comment>
<dbReference type="InterPro" id="IPR009014">
    <property type="entry name" value="Transketo_C/PFOR_II"/>
</dbReference>
<feature type="binding site" evidence="11">
    <location>
        <position position="180"/>
    </location>
    <ligand>
        <name>thiamine diphosphate</name>
        <dbReference type="ChEBI" id="CHEBI:58937"/>
    </ligand>
</feature>
<dbReference type="GO" id="GO:0030976">
    <property type="term" value="F:thiamine pyrophosphate binding"/>
    <property type="evidence" value="ECO:0007669"/>
    <property type="project" value="UniProtKB-UniRule"/>
</dbReference>
<dbReference type="PROSITE" id="PS00801">
    <property type="entry name" value="TRANSKETOLASE_1"/>
    <property type="match status" value="1"/>
</dbReference>